<dbReference type="InParanoid" id="A0A663F892"/>
<dbReference type="Pfam" id="PF19317">
    <property type="entry name" value="Gag_p24_C"/>
    <property type="match status" value="1"/>
</dbReference>
<evidence type="ECO:0000259" key="1">
    <source>
        <dbReference type="PROSITE" id="PS50994"/>
    </source>
</evidence>
<dbReference type="InterPro" id="IPR038124">
    <property type="entry name" value="B_retro_matrix_sf"/>
</dbReference>
<organism evidence="2 3">
    <name type="scientific">Aquila chrysaetos chrysaetos</name>
    <dbReference type="NCBI Taxonomy" id="223781"/>
    <lineage>
        <taxon>Eukaryota</taxon>
        <taxon>Metazoa</taxon>
        <taxon>Chordata</taxon>
        <taxon>Craniata</taxon>
        <taxon>Vertebrata</taxon>
        <taxon>Euteleostomi</taxon>
        <taxon>Archelosauria</taxon>
        <taxon>Archosauria</taxon>
        <taxon>Dinosauria</taxon>
        <taxon>Saurischia</taxon>
        <taxon>Theropoda</taxon>
        <taxon>Coelurosauria</taxon>
        <taxon>Aves</taxon>
        <taxon>Neognathae</taxon>
        <taxon>Neoaves</taxon>
        <taxon>Telluraves</taxon>
        <taxon>Accipitrimorphae</taxon>
        <taxon>Accipitriformes</taxon>
        <taxon>Accipitridae</taxon>
        <taxon>Accipitrinae</taxon>
        <taxon>Aquila</taxon>
    </lineage>
</organism>
<dbReference type="InterPro" id="IPR050195">
    <property type="entry name" value="Primate_lentivir_Gag_pol-like"/>
</dbReference>
<proteinExistence type="predicted"/>
<dbReference type="SUPFAM" id="SSF47943">
    <property type="entry name" value="Retrovirus capsid protein, N-terminal core domain"/>
    <property type="match status" value="1"/>
</dbReference>
<dbReference type="Gene3D" id="1.10.1200.30">
    <property type="match status" value="1"/>
</dbReference>
<dbReference type="SUPFAM" id="SSF47353">
    <property type="entry name" value="Retrovirus capsid dimerization domain-like"/>
    <property type="match status" value="1"/>
</dbReference>
<dbReference type="InterPro" id="IPR001584">
    <property type="entry name" value="Integrase_cat-core"/>
</dbReference>
<dbReference type="GO" id="GO:0016032">
    <property type="term" value="P:viral process"/>
    <property type="evidence" value="ECO:0007669"/>
    <property type="project" value="InterPro"/>
</dbReference>
<dbReference type="Pfam" id="PF00607">
    <property type="entry name" value="Gag_p24"/>
    <property type="match status" value="1"/>
</dbReference>
<dbReference type="PROSITE" id="PS50994">
    <property type="entry name" value="INTEGRASE"/>
    <property type="match status" value="1"/>
</dbReference>
<dbReference type="Gene3D" id="1.10.375.10">
    <property type="entry name" value="Human Immunodeficiency Virus Type 1 Capsid Protein"/>
    <property type="match status" value="1"/>
</dbReference>
<evidence type="ECO:0000313" key="2">
    <source>
        <dbReference type="Ensembl" id="ENSACCP00020020697.1"/>
    </source>
</evidence>
<dbReference type="InterPro" id="IPR008919">
    <property type="entry name" value="Retrov_capsid_N"/>
</dbReference>
<evidence type="ECO:0000313" key="3">
    <source>
        <dbReference type="Proteomes" id="UP000472275"/>
    </source>
</evidence>
<dbReference type="GO" id="GO:0015074">
    <property type="term" value="P:DNA integration"/>
    <property type="evidence" value="ECO:0007669"/>
    <property type="project" value="InterPro"/>
</dbReference>
<dbReference type="InterPro" id="IPR008916">
    <property type="entry name" value="Retrov_capsid_C"/>
</dbReference>
<dbReference type="PANTHER" id="PTHR40389">
    <property type="entry name" value="ENDOGENOUS RETROVIRUS GROUP K MEMBER 24 GAG POLYPROTEIN-RELATED"/>
    <property type="match status" value="1"/>
</dbReference>
<keyword evidence="3" id="KW-1185">Reference proteome</keyword>
<dbReference type="PANTHER" id="PTHR40389:SF3">
    <property type="entry name" value="IGE-BINDING PROTEIN"/>
    <property type="match status" value="1"/>
</dbReference>
<dbReference type="Ensembl" id="ENSACCT00020021604.1">
    <property type="protein sequence ID" value="ENSACCP00020020697.1"/>
    <property type="gene ID" value="ENSACCG00020014253.1"/>
</dbReference>
<accession>A0A663F892</accession>
<dbReference type="InterPro" id="IPR012337">
    <property type="entry name" value="RNaseH-like_sf"/>
</dbReference>
<feature type="domain" description="Integrase catalytic" evidence="1">
    <location>
        <begin position="326"/>
        <end position="513"/>
    </location>
</feature>
<dbReference type="InterPro" id="IPR045345">
    <property type="entry name" value="Gag_p24_C"/>
</dbReference>
<dbReference type="Gene3D" id="1.10.150.490">
    <property type="entry name" value="Retroviral GAG p10 protein"/>
    <property type="match status" value="1"/>
</dbReference>
<sequence length="523" mass="58193">MGAQMSVEEGAIVQMLSHILSMRGVKYDSNTLRMMLKWLKDHGAPTSNIEVFEIKNWEEMGKVIWDFVSRGDVKAQKISATWRLVLETLKALKAEKEVAAAVKISIENTPEKEKSVCGEVVNNSDSDEQLNTKGDVINEGNNQLLSNLSLEQRPIPSAPPYEAATSPGEAIKKRWKDINDKMLTEGLNPVAFPVTVRQNAPNVWQPFNWDLIKEVRKTVMANGLSAPFSQALLENIFSGQILTGFDCTQLATMILTPTQRLLWKVKWAELCDLAALKNLDRPEGDPRYMITSAQMMGTGDFADVNRQARLPVEVLQESASLALKAMVTLPEAGKPQQSFTSVRQGNTEPYMSFIDRLRDAIEKQIDNVDAKEALIIKLAVENANPDCKKILQSICLSREIKMDNGTAYTAEKVKRFCAIWGIALVHGTPYNSTGQTIVERAHRTLKTLLDCLREGDQAEPSCLRDNSPVLRAQRLLLTALTSLNQTIRGDLDQTTVASGWCTARPSLPLWGRPRKAGTYRLLG</sequence>
<dbReference type="GeneTree" id="ENSGT01150000287227"/>
<reference evidence="2" key="1">
    <citation type="submission" date="2025-08" db="UniProtKB">
        <authorList>
            <consortium name="Ensembl"/>
        </authorList>
    </citation>
    <scope>IDENTIFICATION</scope>
</reference>
<dbReference type="AlphaFoldDB" id="A0A663F892"/>
<reference evidence="2" key="2">
    <citation type="submission" date="2025-09" db="UniProtKB">
        <authorList>
            <consortium name="Ensembl"/>
        </authorList>
    </citation>
    <scope>IDENTIFICATION</scope>
</reference>
<protein>
    <recommendedName>
        <fullName evidence="1">Integrase catalytic domain-containing protein</fullName>
    </recommendedName>
</protein>
<dbReference type="Proteomes" id="UP000472275">
    <property type="component" value="Chromosome 14"/>
</dbReference>
<name>A0A663F892_AQUCH</name>
<dbReference type="SUPFAM" id="SSF53098">
    <property type="entry name" value="Ribonuclease H-like"/>
    <property type="match status" value="1"/>
</dbReference>